<keyword evidence="2" id="KW-0378">Hydrolase</keyword>
<dbReference type="PANTHER" id="PTHR43798:SF14">
    <property type="entry name" value="SERINE HYDROLASE-LIKE PROTEIN DDB_G0286239"/>
    <property type="match status" value="1"/>
</dbReference>
<dbReference type="Pfam" id="PF00561">
    <property type="entry name" value="Abhydrolase_1"/>
    <property type="match status" value="1"/>
</dbReference>
<dbReference type="AlphaFoldDB" id="A0A4V5P8Y2"/>
<dbReference type="InterPro" id="IPR029058">
    <property type="entry name" value="AB_hydrolase_fold"/>
</dbReference>
<organism evidence="4 5">
    <name type="scientific">Monodon monoceros</name>
    <name type="common">Narwhal</name>
    <name type="synonym">Ceratodon monodon</name>
    <dbReference type="NCBI Taxonomy" id="40151"/>
    <lineage>
        <taxon>Eukaryota</taxon>
        <taxon>Metazoa</taxon>
        <taxon>Chordata</taxon>
        <taxon>Craniata</taxon>
        <taxon>Vertebrata</taxon>
        <taxon>Euteleostomi</taxon>
        <taxon>Mammalia</taxon>
        <taxon>Eutheria</taxon>
        <taxon>Laurasiatheria</taxon>
        <taxon>Artiodactyla</taxon>
        <taxon>Whippomorpha</taxon>
        <taxon>Cetacea</taxon>
        <taxon>Odontoceti</taxon>
        <taxon>Monodontidae</taxon>
        <taxon>Monodon</taxon>
    </lineage>
</organism>
<dbReference type="InterPro" id="IPR000073">
    <property type="entry name" value="AB_hydrolase_1"/>
</dbReference>
<accession>A0A4V5P8Y2</accession>
<feature type="non-terminal residue" evidence="4">
    <location>
        <position position="409"/>
    </location>
</feature>
<comment type="similarity">
    <text evidence="1">Belongs to the AB hydrolase superfamily.</text>
</comment>
<evidence type="ECO:0000313" key="5">
    <source>
        <dbReference type="Proteomes" id="UP000308365"/>
    </source>
</evidence>
<dbReference type="SUPFAM" id="SSF53474">
    <property type="entry name" value="alpha/beta-Hydrolases"/>
    <property type="match status" value="1"/>
</dbReference>
<name>A0A4V5P8Y2_MONMO</name>
<gene>
    <name evidence="4" type="ORF">EI555_007787</name>
</gene>
<dbReference type="PANTHER" id="PTHR43798">
    <property type="entry name" value="MONOACYLGLYCEROL LIPASE"/>
    <property type="match status" value="1"/>
</dbReference>
<dbReference type="Proteomes" id="UP000308365">
    <property type="component" value="Unassembled WGS sequence"/>
</dbReference>
<sequence>MPVRPEPLSRGRIPGLQEAGLLRTLCPGWVTGSPSGGSHHVDFTVEAHVAIVLSQNIRDQAPKPEMPIPECDGGGHVGASIRPPTYLGPRWGGARRPPGGSKSCVRSLWSRPSHTGGLISELKLAMPWGHIAAKAWGSHKSPPVLCLHGWLDNANSFDRLIPLLPKDFYYVAMDFGGHGLSSHYSPGFPYDHQNFVSEVRRVAAGGTVGGMFSCIFPEMVDKLVLLESSPFILETNELENMLTYKRKAIEHMLQVEASKKPSQVVSPEEMLQGFLKNNSHVGEECGKLLLQRGTTQVATGLFLNRDRRITRPEYYFNFISRELFVHSIRKLQARVLFIKATQGFYDLRRENDANTELVLFVTSSLRSTLKERFQYVQVPGNHYVHMNQPQHMAGIISSFLQSKERIPAH</sequence>
<dbReference type="EMBL" id="RWIC01000898">
    <property type="protein sequence ID" value="TKC39200.1"/>
    <property type="molecule type" value="Genomic_DNA"/>
</dbReference>
<protein>
    <recommendedName>
        <fullName evidence="3">AB hydrolase-1 domain-containing protein</fullName>
    </recommendedName>
</protein>
<comment type="caution">
    <text evidence="4">The sequence shown here is derived from an EMBL/GenBank/DDBJ whole genome shotgun (WGS) entry which is preliminary data.</text>
</comment>
<evidence type="ECO:0000256" key="1">
    <source>
        <dbReference type="ARBA" id="ARBA00008645"/>
    </source>
</evidence>
<evidence type="ECO:0000313" key="4">
    <source>
        <dbReference type="EMBL" id="TKC39200.1"/>
    </source>
</evidence>
<dbReference type="GO" id="GO:0016787">
    <property type="term" value="F:hydrolase activity"/>
    <property type="evidence" value="ECO:0007669"/>
    <property type="project" value="UniProtKB-KW"/>
</dbReference>
<proteinExistence type="inferred from homology"/>
<evidence type="ECO:0000259" key="3">
    <source>
        <dbReference type="Pfam" id="PF00561"/>
    </source>
</evidence>
<dbReference type="Gene3D" id="3.40.50.1820">
    <property type="entry name" value="alpha/beta hydrolase"/>
    <property type="match status" value="1"/>
</dbReference>
<evidence type="ECO:0000256" key="2">
    <source>
        <dbReference type="ARBA" id="ARBA00022801"/>
    </source>
</evidence>
<dbReference type="GO" id="GO:0016020">
    <property type="term" value="C:membrane"/>
    <property type="evidence" value="ECO:0007669"/>
    <property type="project" value="TreeGrafter"/>
</dbReference>
<feature type="domain" description="AB hydrolase-1" evidence="3">
    <location>
        <begin position="142"/>
        <end position="190"/>
    </location>
</feature>
<reference evidence="5" key="1">
    <citation type="journal article" date="2019" name="IScience">
        <title>Narwhal Genome Reveals Long-Term Low Genetic Diversity despite Current Large Abundance Size.</title>
        <authorList>
            <person name="Westbury M.V."/>
            <person name="Petersen B."/>
            <person name="Garde E."/>
            <person name="Heide-Jorgensen M.P."/>
            <person name="Lorenzen E.D."/>
        </authorList>
    </citation>
    <scope>NUCLEOTIDE SEQUENCE [LARGE SCALE GENOMIC DNA]</scope>
</reference>
<dbReference type="InterPro" id="IPR050266">
    <property type="entry name" value="AB_hydrolase_sf"/>
</dbReference>